<feature type="compositionally biased region" description="Low complexity" evidence="1">
    <location>
        <begin position="1"/>
        <end position="27"/>
    </location>
</feature>
<gene>
    <name evidence="2" type="primary">LOC125556568</name>
</gene>
<dbReference type="AlphaFoldDB" id="A0A8R7QID2"/>
<reference evidence="2" key="2">
    <citation type="submission" date="2018-03" db="EMBL/GenBank/DDBJ databases">
        <title>The Triticum urartu genome reveals the dynamic nature of wheat genome evolution.</title>
        <authorList>
            <person name="Ling H."/>
            <person name="Ma B."/>
            <person name="Shi X."/>
            <person name="Liu H."/>
            <person name="Dong L."/>
            <person name="Sun H."/>
            <person name="Cao Y."/>
            <person name="Gao Q."/>
            <person name="Zheng S."/>
            <person name="Li Y."/>
            <person name="Yu Y."/>
            <person name="Du H."/>
            <person name="Qi M."/>
            <person name="Li Y."/>
            <person name="Yu H."/>
            <person name="Cui Y."/>
            <person name="Wang N."/>
            <person name="Chen C."/>
            <person name="Wu H."/>
            <person name="Zhao Y."/>
            <person name="Zhang J."/>
            <person name="Li Y."/>
            <person name="Zhou W."/>
            <person name="Zhang B."/>
            <person name="Hu W."/>
            <person name="Eijk M."/>
            <person name="Tang J."/>
            <person name="Witsenboer H."/>
            <person name="Zhao S."/>
            <person name="Li Z."/>
            <person name="Zhang A."/>
            <person name="Wang D."/>
            <person name="Liang C."/>
        </authorList>
    </citation>
    <scope>NUCLEOTIDE SEQUENCE [LARGE SCALE GENOMIC DNA]</scope>
    <source>
        <strain evidence="2">cv. G1812</strain>
    </source>
</reference>
<proteinExistence type="predicted"/>
<reference evidence="2" key="3">
    <citation type="submission" date="2022-06" db="UniProtKB">
        <authorList>
            <consortium name="EnsemblPlants"/>
        </authorList>
    </citation>
    <scope>IDENTIFICATION</scope>
</reference>
<accession>A0A8R7QID2</accession>
<sequence length="43" mass="5040">MLRRLPMLPRPRSSRPSTPRRSTPTTTRRQERRPATLTSPSPR</sequence>
<evidence type="ECO:0000313" key="2">
    <source>
        <dbReference type="EnsemblPlants" id="TuG1812G0500003812.01.T03"/>
    </source>
</evidence>
<keyword evidence="3" id="KW-1185">Reference proteome</keyword>
<name>A0A8R7QID2_TRIUA</name>
<evidence type="ECO:0000256" key="1">
    <source>
        <dbReference type="SAM" id="MobiDB-lite"/>
    </source>
</evidence>
<protein>
    <submittedName>
        <fullName evidence="2">Uncharacterized protein</fullName>
    </submittedName>
</protein>
<organism evidence="2 3">
    <name type="scientific">Triticum urartu</name>
    <name type="common">Red wild einkorn</name>
    <name type="synonym">Crithodium urartu</name>
    <dbReference type="NCBI Taxonomy" id="4572"/>
    <lineage>
        <taxon>Eukaryota</taxon>
        <taxon>Viridiplantae</taxon>
        <taxon>Streptophyta</taxon>
        <taxon>Embryophyta</taxon>
        <taxon>Tracheophyta</taxon>
        <taxon>Spermatophyta</taxon>
        <taxon>Magnoliopsida</taxon>
        <taxon>Liliopsida</taxon>
        <taxon>Poales</taxon>
        <taxon>Poaceae</taxon>
        <taxon>BOP clade</taxon>
        <taxon>Pooideae</taxon>
        <taxon>Triticodae</taxon>
        <taxon>Triticeae</taxon>
        <taxon>Triticinae</taxon>
        <taxon>Triticum</taxon>
    </lineage>
</organism>
<dbReference type="EnsemblPlants" id="TuG1812G0500003812.01.T03">
    <property type="protein sequence ID" value="TuG1812G0500003812.01.T03"/>
    <property type="gene ID" value="TuG1812G0500003812.01"/>
</dbReference>
<dbReference type="Gramene" id="TuG1812G0500003812.01.T03">
    <property type="protein sequence ID" value="TuG1812G0500003812.01.T03"/>
    <property type="gene ID" value="TuG1812G0500003812.01"/>
</dbReference>
<reference evidence="3" key="1">
    <citation type="journal article" date="2013" name="Nature">
        <title>Draft genome of the wheat A-genome progenitor Triticum urartu.</title>
        <authorList>
            <person name="Ling H.Q."/>
            <person name="Zhao S."/>
            <person name="Liu D."/>
            <person name="Wang J."/>
            <person name="Sun H."/>
            <person name="Zhang C."/>
            <person name="Fan H."/>
            <person name="Li D."/>
            <person name="Dong L."/>
            <person name="Tao Y."/>
            <person name="Gao C."/>
            <person name="Wu H."/>
            <person name="Li Y."/>
            <person name="Cui Y."/>
            <person name="Guo X."/>
            <person name="Zheng S."/>
            <person name="Wang B."/>
            <person name="Yu K."/>
            <person name="Liang Q."/>
            <person name="Yang W."/>
            <person name="Lou X."/>
            <person name="Chen J."/>
            <person name="Feng M."/>
            <person name="Jian J."/>
            <person name="Zhang X."/>
            <person name="Luo G."/>
            <person name="Jiang Y."/>
            <person name="Liu J."/>
            <person name="Wang Z."/>
            <person name="Sha Y."/>
            <person name="Zhang B."/>
            <person name="Wu H."/>
            <person name="Tang D."/>
            <person name="Shen Q."/>
            <person name="Xue P."/>
            <person name="Zou S."/>
            <person name="Wang X."/>
            <person name="Liu X."/>
            <person name="Wang F."/>
            <person name="Yang Y."/>
            <person name="An X."/>
            <person name="Dong Z."/>
            <person name="Zhang K."/>
            <person name="Zhang X."/>
            <person name="Luo M.C."/>
            <person name="Dvorak J."/>
            <person name="Tong Y."/>
            <person name="Wang J."/>
            <person name="Yang H."/>
            <person name="Li Z."/>
            <person name="Wang D."/>
            <person name="Zhang A."/>
            <person name="Wang J."/>
        </authorList>
    </citation>
    <scope>NUCLEOTIDE SEQUENCE</scope>
    <source>
        <strain evidence="3">cv. G1812</strain>
    </source>
</reference>
<feature type="region of interest" description="Disordered" evidence="1">
    <location>
        <begin position="1"/>
        <end position="43"/>
    </location>
</feature>
<evidence type="ECO:0000313" key="3">
    <source>
        <dbReference type="Proteomes" id="UP000015106"/>
    </source>
</evidence>
<dbReference type="Proteomes" id="UP000015106">
    <property type="component" value="Chromosome 5"/>
</dbReference>